<gene>
    <name evidence="3" type="primary">Acey_s0087.g2033</name>
    <name evidence="3" type="synonym">ASP-s0087.g2033</name>
    <name evidence="3" type="ORF">Y032_0087g2033</name>
</gene>
<protein>
    <recommendedName>
        <fullName evidence="2">SCP domain-containing protein</fullName>
    </recommendedName>
</protein>
<dbReference type="Gene3D" id="3.40.33.10">
    <property type="entry name" value="CAP"/>
    <property type="match status" value="1"/>
</dbReference>
<dbReference type="SMART" id="SM00198">
    <property type="entry name" value="SCP"/>
    <property type="match status" value="1"/>
</dbReference>
<reference evidence="4" key="1">
    <citation type="journal article" date="2015" name="Nat. Genet.">
        <title>The genome and transcriptome of the zoonotic hookworm Ancylostoma ceylanicum identify infection-specific gene families.</title>
        <authorList>
            <person name="Schwarz E.M."/>
            <person name="Hu Y."/>
            <person name="Antoshechkin I."/>
            <person name="Miller M.M."/>
            <person name="Sternberg P.W."/>
            <person name="Aroian R.V."/>
        </authorList>
    </citation>
    <scope>NUCLEOTIDE SEQUENCE</scope>
    <source>
        <strain evidence="4">HY135</strain>
    </source>
</reference>
<dbReference type="InterPro" id="IPR035940">
    <property type="entry name" value="CAP_sf"/>
</dbReference>
<dbReference type="AlphaFoldDB" id="A0A016TP45"/>
<proteinExistence type="predicted"/>
<feature type="signal peptide" evidence="1">
    <location>
        <begin position="1"/>
        <end position="19"/>
    </location>
</feature>
<feature type="chain" id="PRO_5001488193" description="SCP domain-containing protein" evidence="1">
    <location>
        <begin position="20"/>
        <end position="247"/>
    </location>
</feature>
<dbReference type="InterPro" id="IPR014044">
    <property type="entry name" value="CAP_dom"/>
</dbReference>
<dbReference type="Proteomes" id="UP000024635">
    <property type="component" value="Unassembled WGS sequence"/>
</dbReference>
<evidence type="ECO:0000259" key="2">
    <source>
        <dbReference type="SMART" id="SM00198"/>
    </source>
</evidence>
<evidence type="ECO:0000313" key="3">
    <source>
        <dbReference type="EMBL" id="EYC04481.1"/>
    </source>
</evidence>
<evidence type="ECO:0000256" key="1">
    <source>
        <dbReference type="SAM" id="SignalP"/>
    </source>
</evidence>
<name>A0A016TP45_9BILA</name>
<feature type="domain" description="SCP" evidence="2">
    <location>
        <begin position="31"/>
        <end position="196"/>
    </location>
</feature>
<keyword evidence="4" id="KW-1185">Reference proteome</keyword>
<sequence>MLRCIVFFIILLMPTLCKGAFCENGRLKEKEIDDYVLNPVNRYRRALIAGTQSNGASHQKLPKPQFMTKLTWSCDLEKIAMHTLKGRCPLNDVPSDKDGRGTVFFQNYAFGAPMNTSIIKTVFVNELAGIDIFTLRGVTSNEVVYKSKTPSVLRTYVNVIRPEANKIGCAWTKCKEEDDPFAVYCVLNAKYGPVPKLFPPPSPRIATLRPAKRIRGRSSPVGTCGHATVIEKLKRKLNDGDIIYEAN</sequence>
<evidence type="ECO:0000313" key="4">
    <source>
        <dbReference type="Proteomes" id="UP000024635"/>
    </source>
</evidence>
<dbReference type="EMBL" id="JARK01001423">
    <property type="protein sequence ID" value="EYC04481.1"/>
    <property type="molecule type" value="Genomic_DNA"/>
</dbReference>
<comment type="caution">
    <text evidence="3">The sequence shown here is derived from an EMBL/GenBank/DDBJ whole genome shotgun (WGS) entry which is preliminary data.</text>
</comment>
<keyword evidence="1" id="KW-0732">Signal</keyword>
<dbReference type="Pfam" id="PF00188">
    <property type="entry name" value="CAP"/>
    <property type="match status" value="1"/>
</dbReference>
<accession>A0A016TP45</accession>
<organism evidence="3 4">
    <name type="scientific">Ancylostoma ceylanicum</name>
    <dbReference type="NCBI Taxonomy" id="53326"/>
    <lineage>
        <taxon>Eukaryota</taxon>
        <taxon>Metazoa</taxon>
        <taxon>Ecdysozoa</taxon>
        <taxon>Nematoda</taxon>
        <taxon>Chromadorea</taxon>
        <taxon>Rhabditida</taxon>
        <taxon>Rhabditina</taxon>
        <taxon>Rhabditomorpha</taxon>
        <taxon>Strongyloidea</taxon>
        <taxon>Ancylostomatidae</taxon>
        <taxon>Ancylostomatinae</taxon>
        <taxon>Ancylostoma</taxon>
    </lineage>
</organism>
<dbReference type="SUPFAM" id="SSF55797">
    <property type="entry name" value="PR-1-like"/>
    <property type="match status" value="1"/>
</dbReference>